<accession>A0A8T1F077</accession>
<dbReference type="EMBL" id="RCML01001123">
    <property type="protein sequence ID" value="KAG2965282.1"/>
    <property type="molecule type" value="Genomic_DNA"/>
</dbReference>
<dbReference type="InterPro" id="IPR006912">
    <property type="entry name" value="Harbinger_derived_prot"/>
</dbReference>
<dbReference type="AlphaFoldDB" id="A0A8T1F077"/>
<dbReference type="PANTHER" id="PTHR47150:SF5">
    <property type="entry name" value="OS07G0546750 PROTEIN"/>
    <property type="match status" value="1"/>
</dbReference>
<organism evidence="1 2">
    <name type="scientific">Phytophthora cactorum</name>
    <dbReference type="NCBI Taxonomy" id="29920"/>
    <lineage>
        <taxon>Eukaryota</taxon>
        <taxon>Sar</taxon>
        <taxon>Stramenopiles</taxon>
        <taxon>Oomycota</taxon>
        <taxon>Peronosporomycetes</taxon>
        <taxon>Peronosporales</taxon>
        <taxon>Peronosporaceae</taxon>
        <taxon>Phytophthora</taxon>
    </lineage>
</organism>
<gene>
    <name evidence="1" type="ORF">PC118_g19843</name>
</gene>
<dbReference type="PANTHER" id="PTHR47150">
    <property type="entry name" value="OS12G0169200 PROTEIN"/>
    <property type="match status" value="1"/>
</dbReference>
<comment type="caution">
    <text evidence="1">The sequence shown here is derived from an EMBL/GenBank/DDBJ whole genome shotgun (WGS) entry which is preliminary data.</text>
</comment>
<evidence type="ECO:0008006" key="3">
    <source>
        <dbReference type="Google" id="ProtNLM"/>
    </source>
</evidence>
<proteinExistence type="predicted"/>
<reference evidence="1" key="1">
    <citation type="submission" date="2018-10" db="EMBL/GenBank/DDBJ databases">
        <title>Effector identification in a new, highly contiguous assembly of the strawberry crown rot pathogen Phytophthora cactorum.</title>
        <authorList>
            <person name="Armitage A.D."/>
            <person name="Nellist C.F."/>
            <person name="Bates H."/>
            <person name="Vickerstaff R.J."/>
            <person name="Harrison R.J."/>
        </authorList>
    </citation>
    <scope>NUCLEOTIDE SEQUENCE</scope>
    <source>
        <strain evidence="1">P415</strain>
    </source>
</reference>
<evidence type="ECO:0000313" key="2">
    <source>
        <dbReference type="Proteomes" id="UP000697107"/>
    </source>
</evidence>
<evidence type="ECO:0000313" key="1">
    <source>
        <dbReference type="EMBL" id="KAG2965282.1"/>
    </source>
</evidence>
<dbReference type="Pfam" id="PF04827">
    <property type="entry name" value="Plant_tran"/>
    <property type="match status" value="1"/>
</dbReference>
<sequence>MEILEEGDEDEAAFLALIESRHSSLWRSSLPGGSRPGKAPNKLRDAASRHLRLLPQYFGPNPIYKEDDFRTRFRMSRRLFIRVLKAVVEDDPYFVQRPEATGKMGISSLLKVSATLRQLAYASTADAFDENLEMSETAALKCLKRFCKSVIKCFGAEYLRAPTPNELQTILEHNAQRGFVGMIGSVDCMHWEWRNFPSAVAGQHKGKGKKPTKVLEAVADYNLRIWHCNFGSPGSLNDINVLDQSPLFDDMLQGRAPRIEFTLSGNKYYTPYLLADGMYPDWPVFVKPMESAHGNKEKYFAGRQEACRKDVQRCFGVLQARWRVIGSPCRLWKGAMSTMMHACIILHNMIIDDQANDPHFSGNNYLFTDAAQPGASSSEFATDTSLTAA</sequence>
<protein>
    <recommendedName>
        <fullName evidence="3">Harbinger transposase-derived nuclease domain</fullName>
    </recommendedName>
</protein>
<name>A0A8T1F077_9STRA</name>
<dbReference type="Proteomes" id="UP000697107">
    <property type="component" value="Unassembled WGS sequence"/>
</dbReference>
<dbReference type="VEuPathDB" id="FungiDB:PC110_g6550"/>